<dbReference type="PROSITE" id="PS51160">
    <property type="entry name" value="ACYLPHOSPHATASE_3"/>
    <property type="match status" value="1"/>
</dbReference>
<evidence type="ECO:0000256" key="6">
    <source>
        <dbReference type="RuleBase" id="RU004168"/>
    </source>
</evidence>
<comment type="catalytic activity">
    <reaction evidence="3 4 5">
        <text>an acyl phosphate + H2O = a carboxylate + phosphate + H(+)</text>
        <dbReference type="Rhea" id="RHEA:14965"/>
        <dbReference type="ChEBI" id="CHEBI:15377"/>
        <dbReference type="ChEBI" id="CHEBI:15378"/>
        <dbReference type="ChEBI" id="CHEBI:29067"/>
        <dbReference type="ChEBI" id="CHEBI:43474"/>
        <dbReference type="ChEBI" id="CHEBI:59918"/>
        <dbReference type="EC" id="3.6.1.7"/>
    </reaction>
</comment>
<accession>A0A368K562</accession>
<organism evidence="8 9">
    <name type="scientific">Phyllobacterium salinisoli</name>
    <dbReference type="NCBI Taxonomy" id="1899321"/>
    <lineage>
        <taxon>Bacteria</taxon>
        <taxon>Pseudomonadati</taxon>
        <taxon>Pseudomonadota</taxon>
        <taxon>Alphaproteobacteria</taxon>
        <taxon>Hyphomicrobiales</taxon>
        <taxon>Phyllobacteriaceae</taxon>
        <taxon>Phyllobacterium</taxon>
    </lineage>
</organism>
<dbReference type="NCBIfam" id="NF010999">
    <property type="entry name" value="PRK14425.1"/>
    <property type="match status" value="1"/>
</dbReference>
<dbReference type="InterPro" id="IPR017968">
    <property type="entry name" value="Acylphosphatase_CS"/>
</dbReference>
<dbReference type="InterPro" id="IPR020456">
    <property type="entry name" value="Acylphosphatase"/>
</dbReference>
<dbReference type="PROSITE" id="PS00150">
    <property type="entry name" value="ACYLPHOSPHATASE_1"/>
    <property type="match status" value="1"/>
</dbReference>
<evidence type="ECO:0000256" key="1">
    <source>
        <dbReference type="ARBA" id="ARBA00005614"/>
    </source>
</evidence>
<dbReference type="PANTHER" id="PTHR47268:SF4">
    <property type="entry name" value="ACYLPHOSPHATASE"/>
    <property type="match status" value="1"/>
</dbReference>
<dbReference type="OrthoDB" id="5295388at2"/>
<comment type="caution">
    <text evidence="8">The sequence shown here is derived from an EMBL/GenBank/DDBJ whole genome shotgun (WGS) entry which is preliminary data.</text>
</comment>
<dbReference type="Gene3D" id="3.30.70.100">
    <property type="match status" value="1"/>
</dbReference>
<feature type="active site" evidence="4">
    <location>
        <position position="33"/>
    </location>
</feature>
<dbReference type="InterPro" id="IPR001792">
    <property type="entry name" value="Acylphosphatase-like_dom"/>
</dbReference>
<gene>
    <name evidence="8" type="ORF">DUT91_07455</name>
</gene>
<evidence type="ECO:0000256" key="5">
    <source>
        <dbReference type="RuleBase" id="RU000553"/>
    </source>
</evidence>
<evidence type="ECO:0000313" key="9">
    <source>
        <dbReference type="Proteomes" id="UP000253420"/>
    </source>
</evidence>
<dbReference type="EMBL" id="QOZG01000003">
    <property type="protein sequence ID" value="RCS24528.1"/>
    <property type="molecule type" value="Genomic_DNA"/>
</dbReference>
<dbReference type="PROSITE" id="PS00151">
    <property type="entry name" value="ACYLPHOSPHATASE_2"/>
    <property type="match status" value="1"/>
</dbReference>
<proteinExistence type="inferred from homology"/>
<dbReference type="SUPFAM" id="SSF54975">
    <property type="entry name" value="Acylphosphatase/BLUF domain-like"/>
    <property type="match status" value="1"/>
</dbReference>
<name>A0A368K562_9HYPH</name>
<sequence>MQVRITGKVQGVSFRVWTRTEAQKLGLAGWVRNEEDGSVKAFIVGPESAVSTMLRRLRQGPSGASVTDVVWEKADPGELPQSFNITD</sequence>
<protein>
    <recommendedName>
        <fullName evidence="2 4">Acylphosphatase</fullName>
        <ecNumber evidence="2 4">3.6.1.7</ecNumber>
    </recommendedName>
</protein>
<feature type="domain" description="Acylphosphatase-like" evidence="7">
    <location>
        <begin position="1"/>
        <end position="87"/>
    </location>
</feature>
<comment type="similarity">
    <text evidence="1 6">Belongs to the acylphosphatase family.</text>
</comment>
<dbReference type="PANTHER" id="PTHR47268">
    <property type="entry name" value="ACYLPHOSPHATASE"/>
    <property type="match status" value="1"/>
</dbReference>
<keyword evidence="9" id="KW-1185">Reference proteome</keyword>
<dbReference type="Pfam" id="PF00708">
    <property type="entry name" value="Acylphosphatase"/>
    <property type="match status" value="1"/>
</dbReference>
<dbReference type="EC" id="3.6.1.7" evidence="2 4"/>
<evidence type="ECO:0000256" key="3">
    <source>
        <dbReference type="ARBA" id="ARBA00047645"/>
    </source>
</evidence>
<reference evidence="8 9" key="1">
    <citation type="submission" date="2018-07" db="EMBL/GenBank/DDBJ databases">
        <title>The draft genome of Phyllobacterium salinisoli.</title>
        <authorList>
            <person name="Liu L."/>
            <person name="Li L."/>
            <person name="Zhang X."/>
            <person name="Liang L."/>
        </authorList>
    </citation>
    <scope>NUCLEOTIDE SEQUENCE [LARGE SCALE GENOMIC DNA]</scope>
    <source>
        <strain evidence="8 9">LLAN61</strain>
    </source>
</reference>
<evidence type="ECO:0000313" key="8">
    <source>
        <dbReference type="EMBL" id="RCS24528.1"/>
    </source>
</evidence>
<dbReference type="InterPro" id="IPR036046">
    <property type="entry name" value="Acylphosphatase-like_dom_sf"/>
</dbReference>
<evidence type="ECO:0000259" key="7">
    <source>
        <dbReference type="PROSITE" id="PS51160"/>
    </source>
</evidence>
<evidence type="ECO:0000256" key="4">
    <source>
        <dbReference type="PROSITE-ProRule" id="PRU00520"/>
    </source>
</evidence>
<evidence type="ECO:0000256" key="2">
    <source>
        <dbReference type="ARBA" id="ARBA00012150"/>
    </source>
</evidence>
<dbReference type="Proteomes" id="UP000253420">
    <property type="component" value="Unassembled WGS sequence"/>
</dbReference>
<dbReference type="GO" id="GO:0003998">
    <property type="term" value="F:acylphosphatase activity"/>
    <property type="evidence" value="ECO:0007669"/>
    <property type="project" value="UniProtKB-EC"/>
</dbReference>
<keyword evidence="4 5" id="KW-0378">Hydrolase</keyword>
<dbReference type="AlphaFoldDB" id="A0A368K562"/>
<feature type="active site" evidence="4">
    <location>
        <position position="15"/>
    </location>
</feature>